<feature type="signal peptide" evidence="4">
    <location>
        <begin position="1"/>
        <end position="22"/>
    </location>
</feature>
<feature type="domain" description="Serpin" evidence="5">
    <location>
        <begin position="23"/>
        <end position="388"/>
    </location>
</feature>
<evidence type="ECO:0000259" key="5">
    <source>
        <dbReference type="SMART" id="SM00093"/>
    </source>
</evidence>
<dbReference type="InterPro" id="IPR036186">
    <property type="entry name" value="Serpin_sf"/>
</dbReference>
<sequence length="389" mass="43187">MDRFNIALCGTLLLLLLQSTAASKLFEVLSEKYATENLVISPFSIGSALTLAYMGSGGQTAEELRLALNFKTSDKLRTAMQYENFLRTLKQPAANDGPTLMVANRIFTNHRISLQPSFNHLVGTYFDAQAQPLNFGDKVAAAEQINNWVRQQTAHKIDEMISAEDLDEENTIALILNAIYFKGKWSKSFKASNTIAKDFKVNAHETAPISMMKKTSEFKFGYLNELDATAVELPYASSNINMLVILPNQVNGLRTLEQKLAFVDWSTISSNLHSQQIKLELPKFKATFSTDLAKILQQLGVRHLFSDAADLGAMFSSSLAVKVDKVTHKAFLEVNEEGAEATAATSVHMVAKSAMAYTHVPELIVDHPFVFVIRDERTVFFVGHVVKPE</sequence>
<reference evidence="7" key="1">
    <citation type="submission" date="2025-08" db="UniProtKB">
        <authorList>
            <consortium name="RefSeq"/>
        </authorList>
    </citation>
    <scope>IDENTIFICATION</scope>
    <source>
        <strain evidence="7">11010-0011.00</strain>
        <tissue evidence="7">Whole body</tissue>
    </source>
</reference>
<dbReference type="Gene3D" id="3.30.497.10">
    <property type="entry name" value="Antithrombin, subunit I, domain 2"/>
    <property type="match status" value="1"/>
</dbReference>
<protein>
    <submittedName>
        <fullName evidence="7">Serine protease inhibitor 42Dd-like</fullName>
    </submittedName>
</protein>
<dbReference type="RefSeq" id="XP_030375719.1">
    <property type="nucleotide sequence ID" value="XM_030519859.1"/>
</dbReference>
<gene>
    <name evidence="7" type="primary">LOC115624966</name>
</gene>
<dbReference type="OrthoDB" id="671595at2759"/>
<evidence type="ECO:0000256" key="3">
    <source>
        <dbReference type="RuleBase" id="RU000411"/>
    </source>
</evidence>
<keyword evidence="2 7" id="KW-0722">Serine protease inhibitor</keyword>
<evidence type="ECO:0000256" key="4">
    <source>
        <dbReference type="SAM" id="SignalP"/>
    </source>
</evidence>
<evidence type="ECO:0000256" key="1">
    <source>
        <dbReference type="ARBA" id="ARBA00022690"/>
    </source>
</evidence>
<organism evidence="6 7">
    <name type="scientific">Drosophila lebanonensis</name>
    <name type="common">Fruit fly</name>
    <name type="synonym">Scaptodrosophila lebanonensis</name>
    <dbReference type="NCBI Taxonomy" id="7225"/>
    <lineage>
        <taxon>Eukaryota</taxon>
        <taxon>Metazoa</taxon>
        <taxon>Ecdysozoa</taxon>
        <taxon>Arthropoda</taxon>
        <taxon>Hexapoda</taxon>
        <taxon>Insecta</taxon>
        <taxon>Pterygota</taxon>
        <taxon>Neoptera</taxon>
        <taxon>Endopterygota</taxon>
        <taxon>Diptera</taxon>
        <taxon>Brachycera</taxon>
        <taxon>Muscomorpha</taxon>
        <taxon>Ephydroidea</taxon>
        <taxon>Drosophilidae</taxon>
        <taxon>Scaptodrosophila</taxon>
    </lineage>
</organism>
<dbReference type="SMART" id="SM00093">
    <property type="entry name" value="SERPIN"/>
    <property type="match status" value="1"/>
</dbReference>
<dbReference type="InterPro" id="IPR042178">
    <property type="entry name" value="Serpin_sf_1"/>
</dbReference>
<dbReference type="AlphaFoldDB" id="A0A6J2TI70"/>
<dbReference type="SUPFAM" id="SSF56574">
    <property type="entry name" value="Serpins"/>
    <property type="match status" value="1"/>
</dbReference>
<dbReference type="PANTHER" id="PTHR11461">
    <property type="entry name" value="SERINE PROTEASE INHIBITOR, SERPIN"/>
    <property type="match status" value="1"/>
</dbReference>
<keyword evidence="4" id="KW-0732">Signal</keyword>
<proteinExistence type="inferred from homology"/>
<dbReference type="PROSITE" id="PS00284">
    <property type="entry name" value="SERPIN"/>
    <property type="match status" value="1"/>
</dbReference>
<dbReference type="InterPro" id="IPR023795">
    <property type="entry name" value="Serpin_CS"/>
</dbReference>
<dbReference type="InterPro" id="IPR000215">
    <property type="entry name" value="Serpin_fam"/>
</dbReference>
<dbReference type="GeneID" id="115624966"/>
<dbReference type="Proteomes" id="UP000504634">
    <property type="component" value="Unplaced"/>
</dbReference>
<accession>A0A6J2TI70</accession>
<keyword evidence="6" id="KW-1185">Reference proteome</keyword>
<name>A0A6J2TI70_DROLE</name>
<keyword evidence="1 7" id="KW-0646">Protease inhibitor</keyword>
<dbReference type="Pfam" id="PF00079">
    <property type="entry name" value="Serpin"/>
    <property type="match status" value="1"/>
</dbReference>
<evidence type="ECO:0000313" key="7">
    <source>
        <dbReference type="RefSeq" id="XP_030375719.1"/>
    </source>
</evidence>
<dbReference type="CDD" id="cd19954">
    <property type="entry name" value="serpin42Dd-like_insects"/>
    <property type="match status" value="1"/>
</dbReference>
<dbReference type="InterPro" id="IPR023796">
    <property type="entry name" value="Serpin_dom"/>
</dbReference>
<evidence type="ECO:0000313" key="6">
    <source>
        <dbReference type="Proteomes" id="UP000504634"/>
    </source>
</evidence>
<dbReference type="GO" id="GO:0004867">
    <property type="term" value="F:serine-type endopeptidase inhibitor activity"/>
    <property type="evidence" value="ECO:0007669"/>
    <property type="project" value="UniProtKB-KW"/>
</dbReference>
<feature type="chain" id="PRO_5027081909" evidence="4">
    <location>
        <begin position="23"/>
        <end position="389"/>
    </location>
</feature>
<evidence type="ECO:0000256" key="2">
    <source>
        <dbReference type="ARBA" id="ARBA00022900"/>
    </source>
</evidence>
<dbReference type="Gene3D" id="2.30.39.10">
    <property type="entry name" value="Alpha-1-antitrypsin, domain 1"/>
    <property type="match status" value="1"/>
</dbReference>
<comment type="similarity">
    <text evidence="3">Belongs to the serpin family.</text>
</comment>
<dbReference type="PANTHER" id="PTHR11461:SF372">
    <property type="entry name" value="ACCESSORY GLAND PROTEIN ACP76A-RELATED"/>
    <property type="match status" value="1"/>
</dbReference>
<dbReference type="InterPro" id="IPR042185">
    <property type="entry name" value="Serpin_sf_2"/>
</dbReference>
<dbReference type="GO" id="GO:0005615">
    <property type="term" value="C:extracellular space"/>
    <property type="evidence" value="ECO:0007669"/>
    <property type="project" value="InterPro"/>
</dbReference>